<protein>
    <submittedName>
        <fullName evidence="3">Uncharacterized protein</fullName>
    </submittedName>
</protein>
<dbReference type="Proteomes" id="UP000307440">
    <property type="component" value="Unassembled WGS sequence"/>
</dbReference>
<keyword evidence="2" id="KW-1133">Transmembrane helix</keyword>
<feature type="region of interest" description="Disordered" evidence="1">
    <location>
        <begin position="300"/>
        <end position="335"/>
    </location>
</feature>
<dbReference type="EMBL" id="ML210217">
    <property type="protein sequence ID" value="TFK23514.1"/>
    <property type="molecule type" value="Genomic_DNA"/>
</dbReference>
<feature type="transmembrane region" description="Helical" evidence="2">
    <location>
        <begin position="143"/>
        <end position="166"/>
    </location>
</feature>
<evidence type="ECO:0000256" key="1">
    <source>
        <dbReference type="SAM" id="MobiDB-lite"/>
    </source>
</evidence>
<feature type="transmembrane region" description="Helical" evidence="2">
    <location>
        <begin position="30"/>
        <end position="54"/>
    </location>
</feature>
<reference evidence="3 4" key="1">
    <citation type="journal article" date="2019" name="Nat. Ecol. Evol.">
        <title>Megaphylogeny resolves global patterns of mushroom evolution.</title>
        <authorList>
            <person name="Varga T."/>
            <person name="Krizsan K."/>
            <person name="Foldi C."/>
            <person name="Dima B."/>
            <person name="Sanchez-Garcia M."/>
            <person name="Sanchez-Ramirez S."/>
            <person name="Szollosi G.J."/>
            <person name="Szarkandi J.G."/>
            <person name="Papp V."/>
            <person name="Albert L."/>
            <person name="Andreopoulos W."/>
            <person name="Angelini C."/>
            <person name="Antonin V."/>
            <person name="Barry K.W."/>
            <person name="Bougher N.L."/>
            <person name="Buchanan P."/>
            <person name="Buyck B."/>
            <person name="Bense V."/>
            <person name="Catcheside P."/>
            <person name="Chovatia M."/>
            <person name="Cooper J."/>
            <person name="Damon W."/>
            <person name="Desjardin D."/>
            <person name="Finy P."/>
            <person name="Geml J."/>
            <person name="Haridas S."/>
            <person name="Hughes K."/>
            <person name="Justo A."/>
            <person name="Karasinski D."/>
            <person name="Kautmanova I."/>
            <person name="Kiss B."/>
            <person name="Kocsube S."/>
            <person name="Kotiranta H."/>
            <person name="LaButti K.M."/>
            <person name="Lechner B.E."/>
            <person name="Liimatainen K."/>
            <person name="Lipzen A."/>
            <person name="Lukacs Z."/>
            <person name="Mihaltcheva S."/>
            <person name="Morgado L.N."/>
            <person name="Niskanen T."/>
            <person name="Noordeloos M.E."/>
            <person name="Ohm R.A."/>
            <person name="Ortiz-Santana B."/>
            <person name="Ovrebo C."/>
            <person name="Racz N."/>
            <person name="Riley R."/>
            <person name="Savchenko A."/>
            <person name="Shiryaev A."/>
            <person name="Soop K."/>
            <person name="Spirin V."/>
            <person name="Szebenyi C."/>
            <person name="Tomsovsky M."/>
            <person name="Tulloss R.E."/>
            <person name="Uehling J."/>
            <person name="Grigoriev I.V."/>
            <person name="Vagvolgyi C."/>
            <person name="Papp T."/>
            <person name="Martin F.M."/>
            <person name="Miettinen O."/>
            <person name="Hibbett D.S."/>
            <person name="Nagy L.G."/>
        </authorList>
    </citation>
    <scope>NUCLEOTIDE SEQUENCE [LARGE SCALE GENOMIC DNA]</scope>
    <source>
        <strain evidence="3 4">CBS 121175</strain>
    </source>
</reference>
<feature type="transmembrane region" description="Helical" evidence="2">
    <location>
        <begin position="186"/>
        <end position="207"/>
    </location>
</feature>
<evidence type="ECO:0000313" key="3">
    <source>
        <dbReference type="EMBL" id="TFK23514.1"/>
    </source>
</evidence>
<sequence length="335" mass="36919">MSDSSTTHLDPAWRTSGDPSVLVFEQLVNAAVYIGTVAFGVHVAIFASCSYHYLRHSKKFPFLQQLYITMLFLLAGTTIVCNIYHNQLTWIDYRDYPGGPGAFIFEQQGFVSNTIGNSAGLVLAFMVDSVLIYRCFVVWNSNFYVIILPILMLISSTVMAVLQTIAASQPSSALWSARAVQFGTPYFSLSMATNMLVTVIIVSRLLIARRQIQRVMGPKHGKEYTGVTALLIESAMPPALVSIVLIALYSQQIPAQVLFYPLLPQVQAMAPQLIFIRVMRGRAWNKQTLTSNVSKDVQFASNPSGTLTSRKGHGLSQEKGSTINIGASDSYESRV</sequence>
<feature type="compositionally biased region" description="Polar residues" evidence="1">
    <location>
        <begin position="318"/>
        <end position="327"/>
    </location>
</feature>
<keyword evidence="4" id="KW-1185">Reference proteome</keyword>
<keyword evidence="2" id="KW-0472">Membrane</keyword>
<dbReference type="AlphaFoldDB" id="A0A5C3KSU4"/>
<feature type="transmembrane region" description="Helical" evidence="2">
    <location>
        <begin position="115"/>
        <end position="136"/>
    </location>
</feature>
<keyword evidence="2" id="KW-0812">Transmembrane</keyword>
<feature type="compositionally biased region" description="Polar residues" evidence="1">
    <location>
        <begin position="300"/>
        <end position="309"/>
    </location>
</feature>
<proteinExistence type="predicted"/>
<organism evidence="3 4">
    <name type="scientific">Coprinopsis marcescibilis</name>
    <name type="common">Agaric fungus</name>
    <name type="synonym">Psathyrella marcescibilis</name>
    <dbReference type="NCBI Taxonomy" id="230819"/>
    <lineage>
        <taxon>Eukaryota</taxon>
        <taxon>Fungi</taxon>
        <taxon>Dikarya</taxon>
        <taxon>Basidiomycota</taxon>
        <taxon>Agaricomycotina</taxon>
        <taxon>Agaricomycetes</taxon>
        <taxon>Agaricomycetidae</taxon>
        <taxon>Agaricales</taxon>
        <taxon>Agaricineae</taxon>
        <taxon>Psathyrellaceae</taxon>
        <taxon>Coprinopsis</taxon>
    </lineage>
</organism>
<feature type="transmembrane region" description="Helical" evidence="2">
    <location>
        <begin position="66"/>
        <end position="85"/>
    </location>
</feature>
<gene>
    <name evidence="3" type="ORF">FA15DRAFT_462916</name>
</gene>
<name>A0A5C3KSU4_COPMA</name>
<evidence type="ECO:0000256" key="2">
    <source>
        <dbReference type="SAM" id="Phobius"/>
    </source>
</evidence>
<accession>A0A5C3KSU4</accession>
<dbReference type="OrthoDB" id="2796825at2759"/>
<feature type="transmembrane region" description="Helical" evidence="2">
    <location>
        <begin position="227"/>
        <end position="251"/>
    </location>
</feature>
<evidence type="ECO:0000313" key="4">
    <source>
        <dbReference type="Proteomes" id="UP000307440"/>
    </source>
</evidence>